<dbReference type="InterPro" id="IPR036691">
    <property type="entry name" value="Endo/exonu/phosph_ase_sf"/>
</dbReference>
<accession>A0AAW2C8J1</accession>
<dbReference type="GO" id="GO:0004523">
    <property type="term" value="F:RNA-DNA hybrid ribonuclease activity"/>
    <property type="evidence" value="ECO:0007669"/>
    <property type="project" value="InterPro"/>
</dbReference>
<dbReference type="InterPro" id="IPR026960">
    <property type="entry name" value="RVT-Znf"/>
</dbReference>
<name>A0AAW2C8J1_9ROSI</name>
<dbReference type="InterPro" id="IPR012337">
    <property type="entry name" value="RNaseH-like_sf"/>
</dbReference>
<dbReference type="SUPFAM" id="SSF53098">
    <property type="entry name" value="Ribonuclease H-like"/>
    <property type="match status" value="1"/>
</dbReference>
<keyword evidence="3" id="KW-1185">Reference proteome</keyword>
<feature type="domain" description="Reverse transcriptase" evidence="1">
    <location>
        <begin position="451"/>
        <end position="733"/>
    </location>
</feature>
<dbReference type="Pfam" id="PF13456">
    <property type="entry name" value="RVT_3"/>
    <property type="match status" value="1"/>
</dbReference>
<gene>
    <name evidence="2" type="ORF">SO802_027550</name>
</gene>
<dbReference type="CDD" id="cd06222">
    <property type="entry name" value="RNase_H_like"/>
    <property type="match status" value="1"/>
</dbReference>
<dbReference type="GO" id="GO:0003676">
    <property type="term" value="F:nucleic acid binding"/>
    <property type="evidence" value="ECO:0007669"/>
    <property type="project" value="InterPro"/>
</dbReference>
<dbReference type="Gene3D" id="3.30.420.10">
    <property type="entry name" value="Ribonuclease H-like superfamily/Ribonuclease H"/>
    <property type="match status" value="1"/>
</dbReference>
<dbReference type="SUPFAM" id="SSF56219">
    <property type="entry name" value="DNase I-like"/>
    <property type="match status" value="1"/>
</dbReference>
<dbReference type="Gene3D" id="3.60.10.10">
    <property type="entry name" value="Endonuclease/exonuclease/phosphatase"/>
    <property type="match status" value="1"/>
</dbReference>
<dbReference type="EMBL" id="JAZDWU010000009">
    <property type="protein sequence ID" value="KAK9992565.1"/>
    <property type="molecule type" value="Genomic_DNA"/>
</dbReference>
<protein>
    <recommendedName>
        <fullName evidence="1">Reverse transcriptase domain-containing protein</fullName>
    </recommendedName>
</protein>
<organism evidence="2 3">
    <name type="scientific">Lithocarpus litseifolius</name>
    <dbReference type="NCBI Taxonomy" id="425828"/>
    <lineage>
        <taxon>Eukaryota</taxon>
        <taxon>Viridiplantae</taxon>
        <taxon>Streptophyta</taxon>
        <taxon>Embryophyta</taxon>
        <taxon>Tracheophyta</taxon>
        <taxon>Spermatophyta</taxon>
        <taxon>Magnoliopsida</taxon>
        <taxon>eudicotyledons</taxon>
        <taxon>Gunneridae</taxon>
        <taxon>Pentapetalae</taxon>
        <taxon>rosids</taxon>
        <taxon>fabids</taxon>
        <taxon>Fagales</taxon>
        <taxon>Fagaceae</taxon>
        <taxon>Lithocarpus</taxon>
    </lineage>
</organism>
<dbReference type="SUPFAM" id="SSF56672">
    <property type="entry name" value="DNA/RNA polymerases"/>
    <property type="match status" value="1"/>
</dbReference>
<dbReference type="Pfam" id="PF00078">
    <property type="entry name" value="RVT_1"/>
    <property type="match status" value="1"/>
</dbReference>
<comment type="caution">
    <text evidence="2">The sequence shown here is derived from an EMBL/GenBank/DDBJ whole genome shotgun (WGS) entry which is preliminary data.</text>
</comment>
<reference evidence="2 3" key="1">
    <citation type="submission" date="2024-01" db="EMBL/GenBank/DDBJ databases">
        <title>A telomere-to-telomere, gap-free genome of sweet tea (Lithocarpus litseifolius).</title>
        <authorList>
            <person name="Zhou J."/>
        </authorList>
    </citation>
    <scope>NUCLEOTIDE SEQUENCE [LARGE SCALE GENOMIC DNA]</scope>
    <source>
        <strain evidence="2">Zhou-2022a</strain>
        <tissue evidence="2">Leaf</tissue>
    </source>
</reference>
<dbReference type="InterPro" id="IPR005135">
    <property type="entry name" value="Endo/exonuclease/phosphatase"/>
</dbReference>
<dbReference type="InterPro" id="IPR044730">
    <property type="entry name" value="RNase_H-like_dom_plant"/>
</dbReference>
<dbReference type="InterPro" id="IPR036397">
    <property type="entry name" value="RNaseH_sf"/>
</dbReference>
<dbReference type="Proteomes" id="UP001459277">
    <property type="component" value="Unassembled WGS sequence"/>
</dbReference>
<evidence type="ECO:0000313" key="2">
    <source>
        <dbReference type="EMBL" id="KAK9992565.1"/>
    </source>
</evidence>
<dbReference type="InterPro" id="IPR002156">
    <property type="entry name" value="RNaseH_domain"/>
</dbReference>
<evidence type="ECO:0000313" key="3">
    <source>
        <dbReference type="Proteomes" id="UP001459277"/>
    </source>
</evidence>
<dbReference type="InterPro" id="IPR043502">
    <property type="entry name" value="DNA/RNA_pol_sf"/>
</dbReference>
<dbReference type="PANTHER" id="PTHR33116">
    <property type="entry name" value="REVERSE TRANSCRIPTASE ZINC-BINDING DOMAIN-CONTAINING PROTEIN-RELATED-RELATED"/>
    <property type="match status" value="1"/>
</dbReference>
<dbReference type="Pfam" id="PF13966">
    <property type="entry name" value="zf-RVT"/>
    <property type="match status" value="1"/>
</dbReference>
<sequence length="1289" mass="147271">MIVFLSETWSDRDRMEWIRCKLKFDGCFTVPSKGWGGGLALLWKEENMVWVDSFSHYHIDAIVNGGSERAWRLTGFYGEPETSRRRDGWNMLRMLSTKPKLPWCCFGDFNELLEVADKKGGAPRSHNLMQSFREVLDDCGFIDLGFSGPEFTWHGKRRGELVWERLDRGVANYEWLNRFPTGSVQHLHCFTSDHRPLLLALDPNGERHKWKRKPFRFEAMWLLDSGCRDTVTRAWTYNTEGTPMFQATEKLRKCKKMLKKWSRDHFGNVKQKLKKTKEKLWQAEEKSAREGNDEEVVRLKAELNGLYDKEEQMWHQRSRLQWIKSGDRNTQFFHGTATQRKRKNLIKGLKDSEGRWQSEEDVYTKILVDFYADLFTTSNPQNLDSIMEGVQRVVTEEMNPKLMASYTMEEVELAIKEMAPLKAPGPDGMPPLFYQTYWSDVGMDISHAVISCLNSGSLLKSINHTFITLIPKVKNPEKVSEFRPISLCNVIYKIISKVIANRLKPLLNDIISETQSAFTAGRLITDNILIAFESLHHMKTSCTGRLGYMALKLDMSKAYDRVEWAFLEKILLKLGFQNTWVSLIMECITTVTYSIMVNGEPQGMITPTRGIRQGDPLSPYLFLFCAEGLDAILRKATIEGDITGFSLCRRGPKLTHLFFADDCLLFCRATLAECEQIKNILNIYEAASGQMVNKDKTTLFFSRNTDDATQEAIKVSLGLPAIQHYEKYLGLPSFIGRNKKISFTHIKERIWSKMQGWKEKLLSQAGKEVMIKAVIQSIPAYSMNVFKLPVSLCKDIEAMIRKFWWGSGEGKKIHWVKWSTLCSSKSIGGMGFRDIKNFNDAMLAKQIWRLLHQKNTLLYKVLSAKYFPGGNVLDAPIPSNCSYAWKSILQSRKVIQKGAVWRVGDGRSISIWDHNWLPEPGLSRVVSPKLEEGLNRVCDLFYPGTKIWNVEVLQNSFYPWEVEVIKKIYVSEACVTDCLVWPKTSDGCYSVKSAYQMLATEESNAAPSSSGGEDTKVWKNIWKIRVPPKIRHFMWRAAKDSLPTRQNLVRRKIPIDETCSLCEDQQETGLHALWLCDQAKAVWKSVPSFSRLYQVGYRSFLDLIEAVIEQGSVFTAQPTSSEVQSQRVKWTKPPEDSYKANFDAALFEKSNLAGIGVVVRDCNGNIIGALSQKIVIPQSIEHAEAIAASRAVTFARELSLFKVTFEGDCLRIIKAVNAKEPCHTLFGHIIEEIRSSIPSFLTCNFQHVKREGNKLAHALARRAVVSADTDVWVEELPVDLDDVFNLDLA</sequence>
<evidence type="ECO:0000259" key="1">
    <source>
        <dbReference type="PROSITE" id="PS50878"/>
    </source>
</evidence>
<dbReference type="PANTHER" id="PTHR33116:SF86">
    <property type="entry name" value="REVERSE TRANSCRIPTASE DOMAIN-CONTAINING PROTEIN"/>
    <property type="match status" value="1"/>
</dbReference>
<dbReference type="Pfam" id="PF03372">
    <property type="entry name" value="Exo_endo_phos"/>
    <property type="match status" value="1"/>
</dbReference>
<dbReference type="InterPro" id="IPR000477">
    <property type="entry name" value="RT_dom"/>
</dbReference>
<dbReference type="PROSITE" id="PS50878">
    <property type="entry name" value="RT_POL"/>
    <property type="match status" value="1"/>
</dbReference>
<dbReference type="CDD" id="cd01650">
    <property type="entry name" value="RT_nLTR_like"/>
    <property type="match status" value="1"/>
</dbReference>
<proteinExistence type="predicted"/>